<dbReference type="Gene3D" id="2.150.10.10">
    <property type="entry name" value="Serralysin-like metalloprotease, C-terminal"/>
    <property type="match status" value="4"/>
</dbReference>
<dbReference type="Pfam" id="PF00353">
    <property type="entry name" value="HemolysinCabind"/>
    <property type="match status" value="9"/>
</dbReference>
<dbReference type="Gene3D" id="2.60.40.60">
    <property type="entry name" value="Cadherins"/>
    <property type="match status" value="1"/>
</dbReference>
<dbReference type="PANTHER" id="PTHR38340:SF1">
    <property type="entry name" value="S-LAYER PROTEIN"/>
    <property type="match status" value="1"/>
</dbReference>
<evidence type="ECO:0000313" key="5">
    <source>
        <dbReference type="EMBL" id="KUR70898.1"/>
    </source>
</evidence>
<protein>
    <recommendedName>
        <fullName evidence="4">Cadherin domain-containing protein</fullName>
    </recommendedName>
</protein>
<evidence type="ECO:0000256" key="3">
    <source>
        <dbReference type="SAM" id="MobiDB-lite"/>
    </source>
</evidence>
<gene>
    <name evidence="5" type="ORF">AQZ52_13865</name>
</gene>
<dbReference type="InterPro" id="IPR010255">
    <property type="entry name" value="Haem_peroxidase_sf"/>
</dbReference>
<dbReference type="GO" id="GO:0016020">
    <property type="term" value="C:membrane"/>
    <property type="evidence" value="ECO:0007669"/>
    <property type="project" value="InterPro"/>
</dbReference>
<organism evidence="5 6">
    <name type="scientific">Novosphingobium fuchskuhlense</name>
    <dbReference type="NCBI Taxonomy" id="1117702"/>
    <lineage>
        <taxon>Bacteria</taxon>
        <taxon>Pseudomonadati</taxon>
        <taxon>Pseudomonadota</taxon>
        <taxon>Alphaproteobacteria</taxon>
        <taxon>Sphingomonadales</taxon>
        <taxon>Sphingomonadaceae</taxon>
        <taxon>Novosphingobium</taxon>
    </lineage>
</organism>
<dbReference type="InterPro" id="IPR019791">
    <property type="entry name" value="Haem_peroxidase_animal"/>
</dbReference>
<dbReference type="Proteomes" id="UP000058012">
    <property type="component" value="Unassembled WGS sequence"/>
</dbReference>
<dbReference type="OrthoDB" id="7877430at2"/>
<dbReference type="InterPro" id="IPR011049">
    <property type="entry name" value="Serralysin-like_metalloprot_C"/>
</dbReference>
<dbReference type="SUPFAM" id="SSF51120">
    <property type="entry name" value="beta-Roll"/>
    <property type="match status" value="4"/>
</dbReference>
<dbReference type="InterPro" id="IPR015919">
    <property type="entry name" value="Cadherin-like_sf"/>
</dbReference>
<feature type="domain" description="Cadherin" evidence="4">
    <location>
        <begin position="1661"/>
        <end position="1765"/>
    </location>
</feature>
<evidence type="ECO:0000256" key="2">
    <source>
        <dbReference type="ARBA" id="ARBA00022525"/>
    </source>
</evidence>
<dbReference type="InterPro" id="IPR001343">
    <property type="entry name" value="Hemolysn_Ca-bd"/>
</dbReference>
<dbReference type="PROSITE" id="PS00330">
    <property type="entry name" value="HEMOLYSIN_CALCIUM"/>
    <property type="match status" value="6"/>
</dbReference>
<dbReference type="GO" id="GO:0007156">
    <property type="term" value="P:homophilic cell adhesion via plasma membrane adhesion molecules"/>
    <property type="evidence" value="ECO:0007669"/>
    <property type="project" value="InterPro"/>
</dbReference>
<dbReference type="CDD" id="cd11304">
    <property type="entry name" value="Cadherin_repeat"/>
    <property type="match status" value="1"/>
</dbReference>
<reference evidence="5 6" key="1">
    <citation type="submission" date="2015-10" db="EMBL/GenBank/DDBJ databases">
        <title>Draft genome sequence of Novosphingobium fuchskuhlense DSM 25065 isolated from a surface water sample of the southwest basin of Lake Grosse Fuchskuhle.</title>
        <authorList>
            <person name="Ruckert C."/>
            <person name="Winkler A."/>
            <person name="Glaeser J."/>
            <person name="Grossart H.-P."/>
            <person name="Kalinowski J."/>
            <person name="Glaeser S."/>
        </authorList>
    </citation>
    <scope>NUCLEOTIDE SEQUENCE [LARGE SCALE GENOMIC DNA]</scope>
    <source>
        <strain evidence="5 6">FNE08-7</strain>
    </source>
</reference>
<dbReference type="InterPro" id="IPR050557">
    <property type="entry name" value="RTX_toxin/Mannuronan_C5-epim"/>
</dbReference>
<dbReference type="STRING" id="1117702.AQZ52_13865"/>
<feature type="region of interest" description="Disordered" evidence="3">
    <location>
        <begin position="1379"/>
        <end position="1403"/>
    </location>
</feature>
<evidence type="ECO:0000256" key="1">
    <source>
        <dbReference type="ARBA" id="ARBA00004613"/>
    </source>
</evidence>
<dbReference type="EMBL" id="LLZS01000008">
    <property type="protein sequence ID" value="KUR70898.1"/>
    <property type="molecule type" value="Genomic_DNA"/>
</dbReference>
<proteinExistence type="predicted"/>
<dbReference type="PRINTS" id="PR00313">
    <property type="entry name" value="CABNDNGRPT"/>
</dbReference>
<dbReference type="PROSITE" id="PS50268">
    <property type="entry name" value="CADHERIN_2"/>
    <property type="match status" value="1"/>
</dbReference>
<keyword evidence="2" id="KW-0964">Secreted</keyword>
<dbReference type="InterPro" id="IPR018511">
    <property type="entry name" value="Hemolysin-typ_Ca-bd_CS"/>
</dbReference>
<accession>A0A117UU65</accession>
<evidence type="ECO:0000313" key="6">
    <source>
        <dbReference type="Proteomes" id="UP000058012"/>
    </source>
</evidence>
<dbReference type="InterPro" id="IPR037120">
    <property type="entry name" value="Haem_peroxidase_sf_animal"/>
</dbReference>
<dbReference type="RefSeq" id="WP_067911872.1">
    <property type="nucleotide sequence ID" value="NZ_KQ954245.1"/>
</dbReference>
<dbReference type="PANTHER" id="PTHR38340">
    <property type="entry name" value="S-LAYER PROTEIN"/>
    <property type="match status" value="1"/>
</dbReference>
<feature type="region of interest" description="Disordered" evidence="3">
    <location>
        <begin position="1314"/>
        <end position="1343"/>
    </location>
</feature>
<dbReference type="InterPro" id="IPR002126">
    <property type="entry name" value="Cadherin-like_dom"/>
</dbReference>
<dbReference type="PROSITE" id="PS50292">
    <property type="entry name" value="PEROXIDASE_3"/>
    <property type="match status" value="1"/>
</dbReference>
<dbReference type="GO" id="GO:0020037">
    <property type="term" value="F:heme binding"/>
    <property type="evidence" value="ECO:0007669"/>
    <property type="project" value="InterPro"/>
</dbReference>
<evidence type="ECO:0000259" key="4">
    <source>
        <dbReference type="PROSITE" id="PS50268"/>
    </source>
</evidence>
<dbReference type="GO" id="GO:0005576">
    <property type="term" value="C:extracellular region"/>
    <property type="evidence" value="ECO:0007669"/>
    <property type="project" value="UniProtKB-SubCell"/>
</dbReference>
<keyword evidence="6" id="KW-1185">Reference proteome</keyword>
<dbReference type="GO" id="GO:0006979">
    <property type="term" value="P:response to oxidative stress"/>
    <property type="evidence" value="ECO:0007669"/>
    <property type="project" value="InterPro"/>
</dbReference>
<dbReference type="GO" id="GO:0004601">
    <property type="term" value="F:peroxidase activity"/>
    <property type="evidence" value="ECO:0007669"/>
    <property type="project" value="InterPro"/>
</dbReference>
<dbReference type="Gene3D" id="1.10.640.10">
    <property type="entry name" value="Haem peroxidase domain superfamily, animal type"/>
    <property type="match status" value="2"/>
</dbReference>
<dbReference type="SMART" id="SM00112">
    <property type="entry name" value="CA"/>
    <property type="match status" value="1"/>
</dbReference>
<dbReference type="GO" id="GO:0005509">
    <property type="term" value="F:calcium ion binding"/>
    <property type="evidence" value="ECO:0007669"/>
    <property type="project" value="InterPro"/>
</dbReference>
<dbReference type="SUPFAM" id="SSF49313">
    <property type="entry name" value="Cadherin-like"/>
    <property type="match status" value="1"/>
</dbReference>
<comment type="subcellular location">
    <subcellularLocation>
        <location evidence="1">Secreted</location>
    </subcellularLocation>
</comment>
<comment type="caution">
    <text evidence="5">The sequence shown here is derived from an EMBL/GenBank/DDBJ whole genome shotgun (WGS) entry which is preliminary data.</text>
</comment>
<sequence length="2166" mass="224116">MLNPFLKPFMINGSDIDFITAQVNFRPLFDATGNAIIAWDGTGPIFDGYGQQIWDGTGLSAAQAQAAYGTSYDTPTDLTGTRYVSGLHNNLVGDQSTWGAVDQNFARYAASYGNYLTALTGTDANAFAAAKTYWKSYSNGVANGGFNLNGANSTDYSVTASATGNHVATDGTQIQINNIVDYTPRMISLLTTTGGVTYDIWANHQSELGAGAHTPSEIYYDANGVAAVTNWGVLDTVANGGEGQVDSQARLNASAGQDDHFIGTLNPGVSPSNGFFVLFGQFFDHGLDFIDKSSGATIKIALAADDPLYGMTGPDGRPVHEITINRATVQTVDANGSQYVDHTSPYIDQSQTYGSHDGLTNLLREWVRDPVSGQYHAGMNLLDGQTLETAWTKPDGTLTHETLPTLAELRAHVVATGRDDLSWEDVSNLRNRDAQGHVIAGTSGSSLLLDMNPRFDVGHLHGFYDKNANGVKDAGEATYGTTAQAAQVDAAIATLDAKVKALFGPGVSFGIVNGTLTLSGLPGPQPVLSGANALYPFVDFSNFSIKTTDTITHQDITGVHDAVSQILLASVGDHYIAGDGRVNENFGLTSIHHIFHEEHNFQVQNLLDALHRDAVTSGDLTNLHSYQIDTGHTNAAGDFITQNGDIAWNTDKVFAGVKLIVEMEYQHSAVDQYARNVSPNIQEFVGYSSEKNAAVTLEYAQGAFRFGHSQLRETIDTIDPTKGLTGKIMGYALEQAFLSPEKYAGTGPSSILLGMTHQQANEIDEFVTPALNQGLLGQPLDLAAINIARGRDIGLPDLNTLRTTMGLQAYVSWTDFGQNMQHPSSLANFIAAYSLDGDLAKAQAIVGLADGSINEGDVEAMGMTVDQANAFLDGGDSGYKHIDAWLGGLAEVHQPGGLLGETFDKIFVDQIESLMDGDRFYYLYRLAGQQFGEEVANGQLKDLVERNTGLTHLNGNIFGYSDKYVDLGATKEVVAPGQEAQTTGNEHKYGDMANVANGTIGIYSNGGRNNANDGHTVTIKGVQYIQDTRLEDGKVFDRPAVMSAKFNVGFQGWTTQGNAQVVTLDPAVSAVQGHGGGPVADLSDGATISQQLAYAAVKGDHYTLTVNVGDRVDAAIGTAYVILSLVSPDGTNKVGLATEEVTTTGDGSWQKVTIDSGVIDAAHEGWKLTVDLIGGINGGHNLFDDVAFSAMHQVLNDGVNLDGTPNSGADSNEVIAGTAGNDLLYGLAGDDTIYGDGGNDTLYGGFGIDRLYGGTGADKIYGGDNPDLIDGGSGDDMLYGESSGSDINGSDQIIGGNGNDVLHGGIGIDKLSAGSGDDQVYGDQDTDPFTHAGDGNDYVDGGSGQDILYGDNGNDLLVGGADSDQLFGGAGDDILRPGDSTQATGIGTDEVLGGNGTTDEGDKPGTIGFDLVDFSDNAVRKGGVPFDLNNQTNPLAAPNGNIAQVATAQIEGVIGSKGGDALTGDAGNNWIVGGSGADTLVGGAGDDVIVGGSIRLDSLIGKYNSGYTHNNDNQGLTADQQLEDARYDGASHRVLWSETIDNSGVIDAANALSGAQFDKHFTEMLRSDQFKDLVLGNNSRLAAGGADTIGGTDTVVYTGNRDDYQISRVKYNGAVAFKVVGTGELAAQDGTDLVVNVAKFQFADMTVTANNLLPLIDSNGGKATGTVTIDENTTAVTTVHASDAAVSGPVTYSIIGGADAAKFAINAQTGALTFVAAPNFEAPTDVGTNNVYDVIVQASDGGISGQQALAVTVNNVDEAATGSVTLSITAGTNLFIAQDGTVTANSTLADPDVVGALTLSHQWQSSNDGGTTWNNVLLIGNGASLSTALSFTQTRLVRDVVSYTDAFGTKQVISSQDALVGTVGNNTLSGSAGADVIHGLDGSDTINGNAGNDVINGGNGNDTLNGGDGDDTFIVNANAGTDTINGGAGADTIQATANNVVITLASGFGTANSIETISGGGFSNVTITGGTASGSTLNFSATNLSGIAQITGTAGSDTITGSFVNNTIVGGAGNDRIDGGGGNDTETGGAGSDTLRGGVGADVFVFTALSDSQSYAGRDTFVDLTLGTDTVRFGASLGAVGAQAHDAYTVVTASGAITSDATLATAVGLTAAGNSNAGKVVIINDTTINHAFVVVDTNNQSGFQSGSDVVFEVSHTITGTIPDFII</sequence>
<dbReference type="SUPFAM" id="SSF48113">
    <property type="entry name" value="Heme-dependent peroxidases"/>
    <property type="match status" value="1"/>
</dbReference>
<dbReference type="Pfam" id="PF03098">
    <property type="entry name" value="An_peroxidase"/>
    <property type="match status" value="2"/>
</dbReference>
<name>A0A117UU65_9SPHN</name>